<dbReference type="EMBL" id="JACIEN010000004">
    <property type="protein sequence ID" value="MBB4018495.1"/>
    <property type="molecule type" value="Genomic_DNA"/>
</dbReference>
<accession>A0A840BYT1</accession>
<evidence type="ECO:0000313" key="6">
    <source>
        <dbReference type="EMBL" id="MBB4018495.1"/>
    </source>
</evidence>
<dbReference type="Proteomes" id="UP000577362">
    <property type="component" value="Unassembled WGS sequence"/>
</dbReference>
<dbReference type="InterPro" id="IPR000847">
    <property type="entry name" value="LysR_HTH_N"/>
</dbReference>
<keyword evidence="4" id="KW-0804">Transcription</keyword>
<reference evidence="6 7" key="1">
    <citation type="submission" date="2020-08" db="EMBL/GenBank/DDBJ databases">
        <title>Genomic Encyclopedia of Type Strains, Phase IV (KMG-IV): sequencing the most valuable type-strain genomes for metagenomic binning, comparative biology and taxonomic classification.</title>
        <authorList>
            <person name="Goeker M."/>
        </authorList>
    </citation>
    <scope>NUCLEOTIDE SEQUENCE [LARGE SCALE GENOMIC DNA]</scope>
    <source>
        <strain evidence="6 7">DSM 103737</strain>
    </source>
</reference>
<evidence type="ECO:0000313" key="7">
    <source>
        <dbReference type="Proteomes" id="UP000577362"/>
    </source>
</evidence>
<evidence type="ECO:0000256" key="3">
    <source>
        <dbReference type="ARBA" id="ARBA00023125"/>
    </source>
</evidence>
<keyword evidence="2" id="KW-0805">Transcription regulation</keyword>
<dbReference type="Gene3D" id="3.40.190.10">
    <property type="entry name" value="Periplasmic binding protein-like II"/>
    <property type="match status" value="2"/>
</dbReference>
<dbReference type="PANTHER" id="PTHR30419:SF8">
    <property type="entry name" value="NITROGEN ASSIMILATION TRANSCRIPTIONAL ACTIVATOR-RELATED"/>
    <property type="match status" value="1"/>
</dbReference>
<dbReference type="NCBIfam" id="TIGR02424">
    <property type="entry name" value="TF_pcaQ"/>
    <property type="match status" value="1"/>
</dbReference>
<dbReference type="PRINTS" id="PR00039">
    <property type="entry name" value="HTHLYSR"/>
</dbReference>
<dbReference type="Gene3D" id="1.10.10.10">
    <property type="entry name" value="Winged helix-like DNA-binding domain superfamily/Winged helix DNA-binding domain"/>
    <property type="match status" value="1"/>
</dbReference>
<comment type="similarity">
    <text evidence="1">Belongs to the LysR transcriptional regulatory family.</text>
</comment>
<dbReference type="GO" id="GO:0005829">
    <property type="term" value="C:cytosol"/>
    <property type="evidence" value="ECO:0007669"/>
    <property type="project" value="TreeGrafter"/>
</dbReference>
<dbReference type="Pfam" id="PF00126">
    <property type="entry name" value="HTH_1"/>
    <property type="match status" value="1"/>
</dbReference>
<dbReference type="InterPro" id="IPR036390">
    <property type="entry name" value="WH_DNA-bd_sf"/>
</dbReference>
<sequence>MADGRVRLRHLRTFLEVSRQRSIGKAAEVLNVSQPAVTKTIRELEAILGAPLFDREGRGIRLSHYGELFLRHAGASLAAVQQGIDSVARARAGGGPPIRIGALPTVSTRIMPRAMAQFLAAETGSQTKIVTGENIVLLDQLRLGQLDIVVGRLAAPEQMAGLAFEHLYAEQVRFVVRAGHPLLSGRLDFARIREFPILMPTRGSVIRPFVERFLLAHGIAELPGEIETVSDAFGRAFVRSSDAVWIISEGVVAADVADGLLRLLPIDTSETRGAVGLTTRQGETGNAAMDILSRAIRDTVEVLRL</sequence>
<dbReference type="SUPFAM" id="SSF53850">
    <property type="entry name" value="Periplasmic binding protein-like II"/>
    <property type="match status" value="1"/>
</dbReference>
<organism evidence="6 7">
    <name type="scientific">Chelatococcus caeni</name>
    <dbReference type="NCBI Taxonomy" id="1348468"/>
    <lineage>
        <taxon>Bacteria</taxon>
        <taxon>Pseudomonadati</taxon>
        <taxon>Pseudomonadota</taxon>
        <taxon>Alphaproteobacteria</taxon>
        <taxon>Hyphomicrobiales</taxon>
        <taxon>Chelatococcaceae</taxon>
        <taxon>Chelatococcus</taxon>
    </lineage>
</organism>
<name>A0A840BYT1_9HYPH</name>
<keyword evidence="7" id="KW-1185">Reference proteome</keyword>
<evidence type="ECO:0000256" key="4">
    <source>
        <dbReference type="ARBA" id="ARBA00023163"/>
    </source>
</evidence>
<dbReference type="GO" id="GO:0019619">
    <property type="term" value="P:3,4-dihydroxybenzoate catabolic process"/>
    <property type="evidence" value="ECO:0007669"/>
    <property type="project" value="InterPro"/>
</dbReference>
<dbReference type="SUPFAM" id="SSF46785">
    <property type="entry name" value="Winged helix' DNA-binding domain"/>
    <property type="match status" value="1"/>
</dbReference>
<feature type="domain" description="HTH lysR-type" evidence="5">
    <location>
        <begin position="6"/>
        <end position="63"/>
    </location>
</feature>
<dbReference type="FunFam" id="1.10.10.10:FF:000001">
    <property type="entry name" value="LysR family transcriptional regulator"/>
    <property type="match status" value="1"/>
</dbReference>
<proteinExistence type="inferred from homology"/>
<evidence type="ECO:0000256" key="1">
    <source>
        <dbReference type="ARBA" id="ARBA00009437"/>
    </source>
</evidence>
<evidence type="ECO:0000259" key="5">
    <source>
        <dbReference type="PROSITE" id="PS50931"/>
    </source>
</evidence>
<dbReference type="InterPro" id="IPR012787">
    <property type="entry name" value="TF_PcaQ"/>
</dbReference>
<comment type="caution">
    <text evidence="6">The sequence shown here is derived from an EMBL/GenBank/DDBJ whole genome shotgun (WGS) entry which is preliminary data.</text>
</comment>
<evidence type="ECO:0000256" key="2">
    <source>
        <dbReference type="ARBA" id="ARBA00023015"/>
    </source>
</evidence>
<dbReference type="PANTHER" id="PTHR30419">
    <property type="entry name" value="HTH-TYPE TRANSCRIPTIONAL REGULATOR YBHD"/>
    <property type="match status" value="1"/>
</dbReference>
<dbReference type="InterPro" id="IPR005119">
    <property type="entry name" value="LysR_subst-bd"/>
</dbReference>
<dbReference type="Pfam" id="PF03466">
    <property type="entry name" value="LysR_substrate"/>
    <property type="match status" value="1"/>
</dbReference>
<dbReference type="InterPro" id="IPR036388">
    <property type="entry name" value="WH-like_DNA-bd_sf"/>
</dbReference>
<dbReference type="PROSITE" id="PS50931">
    <property type="entry name" value="HTH_LYSR"/>
    <property type="match status" value="1"/>
</dbReference>
<keyword evidence="3" id="KW-0238">DNA-binding</keyword>
<dbReference type="GO" id="GO:0045893">
    <property type="term" value="P:positive regulation of DNA-templated transcription"/>
    <property type="evidence" value="ECO:0007669"/>
    <property type="project" value="InterPro"/>
</dbReference>
<dbReference type="GO" id="GO:0003677">
    <property type="term" value="F:DNA binding"/>
    <property type="evidence" value="ECO:0007669"/>
    <property type="project" value="UniProtKB-KW"/>
</dbReference>
<protein>
    <submittedName>
        <fullName evidence="6">LysR family pca operon transcriptional activator</fullName>
    </submittedName>
</protein>
<dbReference type="AlphaFoldDB" id="A0A840BYT1"/>
<dbReference type="InterPro" id="IPR050950">
    <property type="entry name" value="HTH-type_LysR_regulators"/>
</dbReference>
<dbReference type="GO" id="GO:0003700">
    <property type="term" value="F:DNA-binding transcription factor activity"/>
    <property type="evidence" value="ECO:0007669"/>
    <property type="project" value="InterPro"/>
</dbReference>
<gene>
    <name evidence="6" type="ORF">GGR16_003542</name>
</gene>
<dbReference type="RefSeq" id="WP_019402048.1">
    <property type="nucleotide sequence ID" value="NZ_JACIEN010000004.1"/>
</dbReference>